<protein>
    <submittedName>
        <fullName evidence="3">Uncharacterized protein</fullName>
    </submittedName>
</protein>
<feature type="compositionally biased region" description="Basic and acidic residues" evidence="1">
    <location>
        <begin position="43"/>
        <end position="76"/>
    </location>
</feature>
<proteinExistence type="predicted"/>
<feature type="compositionally biased region" description="Pro residues" evidence="1">
    <location>
        <begin position="247"/>
        <end position="263"/>
    </location>
</feature>
<feature type="compositionally biased region" description="Polar residues" evidence="1">
    <location>
        <begin position="191"/>
        <end position="201"/>
    </location>
</feature>
<feature type="compositionally biased region" description="Low complexity" evidence="1">
    <location>
        <begin position="557"/>
        <end position="574"/>
    </location>
</feature>
<feature type="compositionally biased region" description="Polar residues" evidence="1">
    <location>
        <begin position="522"/>
        <end position="546"/>
    </location>
</feature>
<evidence type="ECO:0000256" key="2">
    <source>
        <dbReference type="SAM" id="SignalP"/>
    </source>
</evidence>
<feature type="compositionally biased region" description="Polar residues" evidence="1">
    <location>
        <begin position="142"/>
        <end position="153"/>
    </location>
</feature>
<feature type="compositionally biased region" description="Basic and acidic residues" evidence="1">
    <location>
        <begin position="154"/>
        <end position="164"/>
    </location>
</feature>
<feature type="compositionally biased region" description="Polar residues" evidence="1">
    <location>
        <begin position="94"/>
        <end position="134"/>
    </location>
</feature>
<dbReference type="AlphaFoldDB" id="A0AAE0ZWB3"/>
<accession>A0AAE0ZWB3</accession>
<evidence type="ECO:0000313" key="4">
    <source>
        <dbReference type="Proteomes" id="UP001283361"/>
    </source>
</evidence>
<keyword evidence="4" id="KW-1185">Reference proteome</keyword>
<feature type="compositionally biased region" description="Acidic residues" evidence="1">
    <location>
        <begin position="403"/>
        <end position="413"/>
    </location>
</feature>
<feature type="compositionally biased region" description="Pro residues" evidence="1">
    <location>
        <begin position="380"/>
        <end position="390"/>
    </location>
</feature>
<name>A0AAE0ZWB3_9GAST</name>
<feature type="compositionally biased region" description="Basic residues" evidence="1">
    <location>
        <begin position="33"/>
        <end position="42"/>
    </location>
</feature>
<feature type="region of interest" description="Disordered" evidence="1">
    <location>
        <begin position="22"/>
        <end position="594"/>
    </location>
</feature>
<dbReference type="Proteomes" id="UP001283361">
    <property type="component" value="Unassembled WGS sequence"/>
</dbReference>
<feature type="chain" id="PRO_5041970883" evidence="2">
    <location>
        <begin position="20"/>
        <end position="594"/>
    </location>
</feature>
<keyword evidence="2" id="KW-0732">Signal</keyword>
<gene>
    <name evidence="3" type="ORF">RRG08_041555</name>
</gene>
<feature type="compositionally biased region" description="Basic and acidic residues" evidence="1">
    <location>
        <begin position="202"/>
        <end position="211"/>
    </location>
</feature>
<comment type="caution">
    <text evidence="3">The sequence shown here is derived from an EMBL/GenBank/DDBJ whole genome shotgun (WGS) entry which is preliminary data.</text>
</comment>
<evidence type="ECO:0000313" key="3">
    <source>
        <dbReference type="EMBL" id="KAK3775842.1"/>
    </source>
</evidence>
<dbReference type="EMBL" id="JAWDGP010003268">
    <property type="protein sequence ID" value="KAK3775842.1"/>
    <property type="molecule type" value="Genomic_DNA"/>
</dbReference>
<reference evidence="3" key="1">
    <citation type="journal article" date="2023" name="G3 (Bethesda)">
        <title>A reference genome for the long-term kleptoplast-retaining sea slug Elysia crispata morphotype clarki.</title>
        <authorList>
            <person name="Eastman K.E."/>
            <person name="Pendleton A.L."/>
            <person name="Shaikh M.A."/>
            <person name="Suttiyut T."/>
            <person name="Ogas R."/>
            <person name="Tomko P."/>
            <person name="Gavelis G."/>
            <person name="Widhalm J.R."/>
            <person name="Wisecaver J.H."/>
        </authorList>
    </citation>
    <scope>NUCLEOTIDE SEQUENCE</scope>
    <source>
        <strain evidence="3">ECLA1</strain>
    </source>
</reference>
<feature type="signal peptide" evidence="2">
    <location>
        <begin position="1"/>
        <end position="19"/>
    </location>
</feature>
<evidence type="ECO:0000256" key="1">
    <source>
        <dbReference type="SAM" id="MobiDB-lite"/>
    </source>
</evidence>
<feature type="compositionally biased region" description="Polar residues" evidence="1">
    <location>
        <begin position="346"/>
        <end position="359"/>
    </location>
</feature>
<feature type="compositionally biased region" description="Polar residues" evidence="1">
    <location>
        <begin position="294"/>
        <end position="304"/>
    </location>
</feature>
<feature type="compositionally biased region" description="Pro residues" evidence="1">
    <location>
        <begin position="168"/>
        <end position="178"/>
    </location>
</feature>
<sequence>MFLIVENLIYMSFITLVSSEKNNVAESDEKFAKKTKAHHKKGKKEEGEEKNGEEGGKEELAEKKDEKRDKPGKEGEDSFATGAYRPRKERHSSRTSSNSVTNGYNSLTRKTSGSSSITDRSQDGSSSQDYPSNSMDRKAHYSVNSIGSKNANSVDRRRLDREAGDPGLEPPSRPPAPQPESYNSMDRKAYRQQQLPSSTHNKSFDVGELRNRKISQTSDVFLPPVPPKGIPHENSHPRLPSSSCEPGVPPLSPPPRSVRPPGPDQGKGSRSTVAADSGSLPRPALPPREALPRSISQQETQISPEDNGVDIPRSPSGPSFIQKPGGSNLNPFLPERPANPPPLSAAKTSSLRLKAQASNQREDSDDPNVGSSRDRSGLPLPKPPPPPPPQMQKKKSTNPFLSDSDEEEDEEVPPEIPFRNLSTPEHDGAKSLTRNKSSEADKPPVPAPRFYASGGVLPPTTEPGKQDSTADPTKAPIKPLQSSKKSRPPPPPSPTLKQGVDSRDASPVRVAGGAAPPKVSVVETSFTRTEPVTRKMSSAKTTTQVITIDRARKDSHQNNSNSSAAHNTSSSNISPWMVSDQKKVERKVTLMTEL</sequence>
<organism evidence="3 4">
    <name type="scientific">Elysia crispata</name>
    <name type="common">lettuce slug</name>
    <dbReference type="NCBI Taxonomy" id="231223"/>
    <lineage>
        <taxon>Eukaryota</taxon>
        <taxon>Metazoa</taxon>
        <taxon>Spiralia</taxon>
        <taxon>Lophotrochozoa</taxon>
        <taxon>Mollusca</taxon>
        <taxon>Gastropoda</taxon>
        <taxon>Heterobranchia</taxon>
        <taxon>Euthyneura</taxon>
        <taxon>Panpulmonata</taxon>
        <taxon>Sacoglossa</taxon>
        <taxon>Placobranchoidea</taxon>
        <taxon>Plakobranchidae</taxon>
        <taxon>Elysia</taxon>
    </lineage>
</organism>